<comment type="caution">
    <text evidence="7">The sequence shown here is derived from an EMBL/GenBank/DDBJ whole genome shotgun (WGS) entry which is preliminary data.</text>
</comment>
<dbReference type="SUPFAM" id="SSF54373">
    <property type="entry name" value="FAD-linked reductases, C-terminal domain"/>
    <property type="match status" value="1"/>
</dbReference>
<keyword evidence="8" id="KW-1185">Reference proteome</keyword>
<dbReference type="InterPro" id="IPR010451">
    <property type="entry name" value="Acetoacetate_decarboxylase"/>
</dbReference>
<dbReference type="AlphaFoldDB" id="A0A9P8W2W1"/>
<keyword evidence="5" id="KW-0503">Monooxygenase</keyword>
<evidence type="ECO:0000256" key="1">
    <source>
        <dbReference type="ARBA" id="ARBA00007992"/>
    </source>
</evidence>
<dbReference type="InterPro" id="IPR050493">
    <property type="entry name" value="FAD-dep_Monooxygenase_BioMet"/>
</dbReference>
<reference evidence="7 8" key="1">
    <citation type="journal article" date="2021" name="Nat. Commun.">
        <title>Genetic determinants of endophytism in the Arabidopsis root mycobiome.</title>
        <authorList>
            <person name="Mesny F."/>
            <person name="Miyauchi S."/>
            <person name="Thiergart T."/>
            <person name="Pickel B."/>
            <person name="Atanasova L."/>
            <person name="Karlsson M."/>
            <person name="Huettel B."/>
            <person name="Barry K.W."/>
            <person name="Haridas S."/>
            <person name="Chen C."/>
            <person name="Bauer D."/>
            <person name="Andreopoulos W."/>
            <person name="Pangilinan J."/>
            <person name="LaButti K."/>
            <person name="Riley R."/>
            <person name="Lipzen A."/>
            <person name="Clum A."/>
            <person name="Drula E."/>
            <person name="Henrissat B."/>
            <person name="Kohler A."/>
            <person name="Grigoriev I.V."/>
            <person name="Martin F.M."/>
            <person name="Hacquard S."/>
        </authorList>
    </citation>
    <scope>NUCLEOTIDE SEQUENCE [LARGE SCALE GENOMIC DNA]</scope>
    <source>
        <strain evidence="7 8">MPI-CAGE-CH-0241</strain>
    </source>
</reference>
<dbReference type="InterPro" id="IPR023375">
    <property type="entry name" value="ADC_dom_sf"/>
</dbReference>
<evidence type="ECO:0000259" key="6">
    <source>
        <dbReference type="Pfam" id="PF01494"/>
    </source>
</evidence>
<dbReference type="Proteomes" id="UP000777438">
    <property type="component" value="Unassembled WGS sequence"/>
</dbReference>
<dbReference type="EMBL" id="JAGPYM010000012">
    <property type="protein sequence ID" value="KAH6888687.1"/>
    <property type="molecule type" value="Genomic_DNA"/>
</dbReference>
<dbReference type="GO" id="GO:0004497">
    <property type="term" value="F:monooxygenase activity"/>
    <property type="evidence" value="ECO:0007669"/>
    <property type="project" value="UniProtKB-KW"/>
</dbReference>
<sequence>MTALNGHHDTASSGPKNPLVHDYPHPLRVAVIGAGIGGLSVAIGLRREGHEVTLYEQSRLASEVGAAVHLAPNANGVLRRWGIYAENYGACTMNHFQEFQHTGEAIKDVDLKGANQRWQHPWHLIHRVALHDALKKTATSKEGAGKPAVLNTASRVESVDPAKGMMTLANGAVVEADLIVGADGIYSKSRKYVKGEESRLFSSGKAAYRFLIPKSVALEDPETRAIIEADDCLTMWFGSDRRVVIYPCNNNETLNFVCIHPDSESHATASDEWSKTGDIDQLLRVYKDFQPALLKLMAKVEPAELKVWQLLDMENLDTWVNQRLALVGDAAHPFTPHQGQGAGQAMEDAAALAVVLPRGTDPADIPERLKLYKEIRYERAHAIQNYSRQAGKDWVNGKPQLDMMTYTNHNFGHDEYDYAGNIFKRWLWAQKPDLYWRMPISFGPFPGPRQDHLGRRQPGELERTFRTASVKFKTSRTYLETLLPTKAFKFKSSDTICQASFSTTTLDKMSWLGGQGYNHFGLYIHGVQYTKKDGSTIDGTFLAVLMESLCDPIVSGREELAMPKLFCDIEVHPRSTSHRMKASWRGATFAEIALQDLAEDSPESEEGTIGGEADYGILAYRYIPAVGEPGKADCEYATVVPHAEESKDVPSKVRRVRRSTNVDVKMNAQDWESLPTLHHVAAGLAQIPIYEIVSAKVVEGTGVPNVGACRRIE</sequence>
<dbReference type="Gene3D" id="3.50.50.60">
    <property type="entry name" value="FAD/NAD(P)-binding domain"/>
    <property type="match status" value="1"/>
</dbReference>
<keyword evidence="4" id="KW-0560">Oxidoreductase</keyword>
<dbReference type="OrthoDB" id="1047367at2759"/>
<evidence type="ECO:0000256" key="2">
    <source>
        <dbReference type="ARBA" id="ARBA00022630"/>
    </source>
</evidence>
<dbReference type="InterPro" id="IPR002938">
    <property type="entry name" value="FAD-bd"/>
</dbReference>
<dbReference type="SUPFAM" id="SSF160104">
    <property type="entry name" value="Acetoacetate decarboxylase-like"/>
    <property type="match status" value="1"/>
</dbReference>
<protein>
    <recommendedName>
        <fullName evidence="6">FAD-binding domain-containing protein</fullName>
    </recommendedName>
</protein>
<dbReference type="Pfam" id="PF06314">
    <property type="entry name" value="ADC"/>
    <property type="match status" value="1"/>
</dbReference>
<dbReference type="GO" id="GO:0071949">
    <property type="term" value="F:FAD binding"/>
    <property type="evidence" value="ECO:0007669"/>
    <property type="project" value="InterPro"/>
</dbReference>
<evidence type="ECO:0000313" key="8">
    <source>
        <dbReference type="Proteomes" id="UP000777438"/>
    </source>
</evidence>
<name>A0A9P8W2W1_9HYPO</name>
<dbReference type="InterPro" id="IPR036188">
    <property type="entry name" value="FAD/NAD-bd_sf"/>
</dbReference>
<accession>A0A9P8W2W1</accession>
<dbReference type="Pfam" id="PF01494">
    <property type="entry name" value="FAD_binding_3"/>
    <property type="match status" value="1"/>
</dbReference>
<feature type="domain" description="FAD-binding" evidence="6">
    <location>
        <begin position="28"/>
        <end position="383"/>
    </location>
</feature>
<keyword evidence="2" id="KW-0285">Flavoprotein</keyword>
<gene>
    <name evidence="7" type="ORF">B0T10DRAFT_59535</name>
</gene>
<evidence type="ECO:0000313" key="7">
    <source>
        <dbReference type="EMBL" id="KAH6888687.1"/>
    </source>
</evidence>
<dbReference type="PANTHER" id="PTHR13789">
    <property type="entry name" value="MONOOXYGENASE"/>
    <property type="match status" value="1"/>
</dbReference>
<evidence type="ECO:0000256" key="3">
    <source>
        <dbReference type="ARBA" id="ARBA00022827"/>
    </source>
</evidence>
<dbReference type="PANTHER" id="PTHR13789:SF261">
    <property type="entry name" value="HYDROXYLASE, PUTATIVE (AFU_ORTHOLOGUE AFUA_7G00590)-RELATED"/>
    <property type="match status" value="1"/>
</dbReference>
<proteinExistence type="inferred from homology"/>
<dbReference type="GO" id="GO:0016829">
    <property type="term" value="F:lyase activity"/>
    <property type="evidence" value="ECO:0007669"/>
    <property type="project" value="InterPro"/>
</dbReference>
<evidence type="ECO:0000256" key="5">
    <source>
        <dbReference type="ARBA" id="ARBA00023033"/>
    </source>
</evidence>
<dbReference type="PRINTS" id="PR00420">
    <property type="entry name" value="RNGMNOXGNASE"/>
</dbReference>
<keyword evidence="3" id="KW-0274">FAD</keyword>
<organism evidence="7 8">
    <name type="scientific">Thelonectria olida</name>
    <dbReference type="NCBI Taxonomy" id="1576542"/>
    <lineage>
        <taxon>Eukaryota</taxon>
        <taxon>Fungi</taxon>
        <taxon>Dikarya</taxon>
        <taxon>Ascomycota</taxon>
        <taxon>Pezizomycotina</taxon>
        <taxon>Sordariomycetes</taxon>
        <taxon>Hypocreomycetidae</taxon>
        <taxon>Hypocreales</taxon>
        <taxon>Nectriaceae</taxon>
        <taxon>Thelonectria</taxon>
    </lineage>
</organism>
<dbReference type="Gene3D" id="2.40.400.10">
    <property type="entry name" value="Acetoacetate decarboxylase-like"/>
    <property type="match status" value="1"/>
</dbReference>
<dbReference type="SUPFAM" id="SSF51905">
    <property type="entry name" value="FAD/NAD(P)-binding domain"/>
    <property type="match status" value="1"/>
</dbReference>
<comment type="similarity">
    <text evidence="1">Belongs to the paxM FAD-dependent monooxygenase family.</text>
</comment>
<evidence type="ECO:0000256" key="4">
    <source>
        <dbReference type="ARBA" id="ARBA00023002"/>
    </source>
</evidence>